<dbReference type="EMBL" id="LJXR01000005">
    <property type="protein sequence ID" value="OKY23128.1"/>
    <property type="molecule type" value="Genomic_DNA"/>
</dbReference>
<keyword evidence="4" id="KW-0472">Membrane</keyword>
<protein>
    <submittedName>
        <fullName evidence="5">Fimbrial protein</fullName>
    </submittedName>
</protein>
<dbReference type="Proteomes" id="UP000186159">
    <property type="component" value="Unassembled WGS sequence"/>
</dbReference>
<keyword evidence="4" id="KW-0812">Transmembrane</keyword>
<dbReference type="InterPro" id="IPR005754">
    <property type="entry name" value="Sortase"/>
</dbReference>
<name>A0AAX0J2I3_CORDP</name>
<keyword evidence="1" id="KW-0378">Hydrolase</keyword>
<evidence type="ECO:0000256" key="1">
    <source>
        <dbReference type="ARBA" id="ARBA00022801"/>
    </source>
</evidence>
<feature type="transmembrane region" description="Helical" evidence="4">
    <location>
        <begin position="267"/>
        <end position="286"/>
    </location>
</feature>
<comment type="caution">
    <text evidence="5">The sequence shown here is derived from an EMBL/GenBank/DDBJ whole genome shotgun (WGS) entry which is preliminary data.</text>
</comment>
<dbReference type="NCBIfam" id="NF033745">
    <property type="entry name" value="class_C_sortase"/>
    <property type="match status" value="1"/>
</dbReference>
<evidence type="ECO:0000313" key="5">
    <source>
        <dbReference type="EMBL" id="OKY23128.1"/>
    </source>
</evidence>
<dbReference type="InterPro" id="IPR023365">
    <property type="entry name" value="Sortase_dom-sf"/>
</dbReference>
<dbReference type="NCBIfam" id="TIGR01076">
    <property type="entry name" value="sortase_fam"/>
    <property type="match status" value="1"/>
</dbReference>
<evidence type="ECO:0000256" key="2">
    <source>
        <dbReference type="PIRSR" id="PIRSR605754-1"/>
    </source>
</evidence>
<feature type="transmembrane region" description="Helical" evidence="4">
    <location>
        <begin position="15"/>
        <end position="37"/>
    </location>
</feature>
<dbReference type="Gene3D" id="2.40.260.10">
    <property type="entry name" value="Sortase"/>
    <property type="match status" value="1"/>
</dbReference>
<organism evidence="5 6">
    <name type="scientific">Corynebacterium diphtheriae bv. gravis</name>
    <dbReference type="NCBI Taxonomy" id="1720349"/>
    <lineage>
        <taxon>Bacteria</taxon>
        <taxon>Bacillati</taxon>
        <taxon>Actinomycetota</taxon>
        <taxon>Actinomycetes</taxon>
        <taxon>Mycobacteriales</taxon>
        <taxon>Corynebacteriaceae</taxon>
        <taxon>Corynebacterium</taxon>
    </lineage>
</organism>
<sequence>MVRDPQEEAQQRKRWAFSGLALFVCLTALAGLLVGLYPSAASWMSARDQAKLIDRYDARIDNATPISAHELIQLAHRYNERLTSGASIDAYSHVPRGTGAESEEGLSYWDQLRVDGSEVMARLRIPTIDVDLPIYHGTSDETLLQGAGHLAGTSLPAGGLNTHSVITAHRGLASAAMFTNLDKVKDGDRFTIEVFDEVLTYEVRETKVVSPEDTESLGVQDGRDLVTLVTCTPLGVNTHRILVTAERVTPTPQSDIDAARAAAHVGFPWWAVILGLGIAVLALFFWRSGYMGTAQPRGRHTRAEDHEEDMDAE</sequence>
<keyword evidence="4" id="KW-1133">Transmembrane helix</keyword>
<feature type="active site" description="Proton donor/acceptor" evidence="2">
    <location>
        <position position="169"/>
    </location>
</feature>
<feature type="region of interest" description="Disordered" evidence="3">
    <location>
        <begin position="294"/>
        <end position="313"/>
    </location>
</feature>
<dbReference type="Pfam" id="PF04203">
    <property type="entry name" value="Sortase"/>
    <property type="match status" value="1"/>
</dbReference>
<accession>A0AAX0J2I3</accession>
<evidence type="ECO:0000256" key="4">
    <source>
        <dbReference type="SAM" id="Phobius"/>
    </source>
</evidence>
<evidence type="ECO:0000256" key="3">
    <source>
        <dbReference type="SAM" id="MobiDB-lite"/>
    </source>
</evidence>
<dbReference type="InterPro" id="IPR042002">
    <property type="entry name" value="Sortase_C"/>
</dbReference>
<dbReference type="SUPFAM" id="SSF63817">
    <property type="entry name" value="Sortase"/>
    <property type="match status" value="1"/>
</dbReference>
<dbReference type="GO" id="GO:0016787">
    <property type="term" value="F:hydrolase activity"/>
    <property type="evidence" value="ECO:0007669"/>
    <property type="project" value="UniProtKB-KW"/>
</dbReference>
<reference evidence="5 6" key="1">
    <citation type="submission" date="2015-09" db="EMBL/GenBank/DDBJ databases">
        <title>Genome sequencing of Corynebacterium diphtheriae Bv. Gravis strain DSM 44123.</title>
        <authorList>
            <person name="Sangal V."/>
            <person name="Burkovski A."/>
        </authorList>
    </citation>
    <scope>NUCLEOTIDE SEQUENCE [LARGE SCALE GENOMIC DNA]</scope>
    <source>
        <strain evidence="5 6">DSM 44123</strain>
    </source>
</reference>
<dbReference type="CDD" id="cd05827">
    <property type="entry name" value="Sortase_C"/>
    <property type="match status" value="1"/>
</dbReference>
<dbReference type="GeneID" id="29421425"/>
<evidence type="ECO:0000313" key="6">
    <source>
        <dbReference type="Proteomes" id="UP000186159"/>
    </source>
</evidence>
<dbReference type="AlphaFoldDB" id="A0AAX0J2I3"/>
<dbReference type="RefSeq" id="WP_014318544.1">
    <property type="nucleotide sequence ID" value="NZ_LJXR01000005.1"/>
</dbReference>
<proteinExistence type="predicted"/>
<feature type="active site" description="Acyl-thioester intermediate" evidence="2">
    <location>
        <position position="231"/>
    </location>
</feature>
<gene>
    <name evidence="5" type="ORF">AOT42_09775</name>
</gene>